<keyword evidence="3" id="KW-1185">Reference proteome</keyword>
<dbReference type="Proteomes" id="UP000194127">
    <property type="component" value="Unassembled WGS sequence"/>
</dbReference>
<sequence length="292" mass="31057">MLIDVTMLSTRWTASGMFRSVRRVYDNQKSYSMGHAGAALGLLEEVIDDKPATLVSRLKLEPYKSISSAPGLSRRPRENLTESTGTADLRATGGGEVGVAADTVSMSAAANAGRAEQCSSNAVQSELWPSLLLAFCGQDTSQPSGQMPSNDVRITETLPDGAIIPSWCNVWSPVHSPKSPQPSGLCRRASQRAPSSGFTNAEGPSPPPDDRGSPEENGRLRYRCLTWRGFRAQPPLGQRALFSSAAILRFLAASAKNSMCYSGVSTLRKARLHASAAAPVPSSIVLLRGVSP</sequence>
<dbReference type="AlphaFoldDB" id="A0A1X6N3E0"/>
<gene>
    <name evidence="2" type="ORF">POSPLADRAFT_1033639</name>
</gene>
<dbReference type="RefSeq" id="XP_024339844.1">
    <property type="nucleotide sequence ID" value="XM_024476951.1"/>
</dbReference>
<dbReference type="OrthoDB" id="10486626at2759"/>
<accession>A0A1X6N3E0</accession>
<evidence type="ECO:0000313" key="2">
    <source>
        <dbReference type="EMBL" id="OSX63050.1"/>
    </source>
</evidence>
<evidence type="ECO:0000256" key="1">
    <source>
        <dbReference type="SAM" id="MobiDB-lite"/>
    </source>
</evidence>
<dbReference type="EMBL" id="KZ110596">
    <property type="protein sequence ID" value="OSX63050.1"/>
    <property type="molecule type" value="Genomic_DNA"/>
</dbReference>
<feature type="region of interest" description="Disordered" evidence="1">
    <location>
        <begin position="179"/>
        <end position="217"/>
    </location>
</feature>
<reference evidence="2 3" key="1">
    <citation type="submission" date="2017-04" db="EMBL/GenBank/DDBJ databases">
        <title>Genome Sequence of the Model Brown-Rot Fungus Postia placenta SB12.</title>
        <authorList>
            <consortium name="DOE Joint Genome Institute"/>
            <person name="Gaskell J."/>
            <person name="Kersten P."/>
            <person name="Larrondo L.F."/>
            <person name="Canessa P."/>
            <person name="Martinez D."/>
            <person name="Hibbett D."/>
            <person name="Schmoll M."/>
            <person name="Kubicek C.P."/>
            <person name="Martinez A.T."/>
            <person name="Yadav J."/>
            <person name="Master E."/>
            <person name="Magnuson J.K."/>
            <person name="James T."/>
            <person name="Yaver D."/>
            <person name="Berka R."/>
            <person name="Labutti K."/>
            <person name="Lipzen A."/>
            <person name="Aerts A."/>
            <person name="Barry K."/>
            <person name="Henrissat B."/>
            <person name="Blanchette R."/>
            <person name="Grigoriev I."/>
            <person name="Cullen D."/>
        </authorList>
    </citation>
    <scope>NUCLEOTIDE SEQUENCE [LARGE SCALE GENOMIC DNA]</scope>
    <source>
        <strain evidence="2 3">MAD-698-R-SB12</strain>
    </source>
</reference>
<protein>
    <submittedName>
        <fullName evidence="2">Uncharacterized protein</fullName>
    </submittedName>
</protein>
<proteinExistence type="predicted"/>
<organism evidence="2 3">
    <name type="scientific">Postia placenta MAD-698-R-SB12</name>
    <dbReference type="NCBI Taxonomy" id="670580"/>
    <lineage>
        <taxon>Eukaryota</taxon>
        <taxon>Fungi</taxon>
        <taxon>Dikarya</taxon>
        <taxon>Basidiomycota</taxon>
        <taxon>Agaricomycotina</taxon>
        <taxon>Agaricomycetes</taxon>
        <taxon>Polyporales</taxon>
        <taxon>Adustoporiaceae</taxon>
        <taxon>Rhodonia</taxon>
    </lineage>
</organism>
<feature type="compositionally biased region" description="Basic and acidic residues" evidence="1">
    <location>
        <begin position="208"/>
        <end position="217"/>
    </location>
</feature>
<dbReference type="GeneID" id="36321901"/>
<name>A0A1X6N3E0_9APHY</name>
<feature type="region of interest" description="Disordered" evidence="1">
    <location>
        <begin position="67"/>
        <end position="94"/>
    </location>
</feature>
<evidence type="ECO:0000313" key="3">
    <source>
        <dbReference type="Proteomes" id="UP000194127"/>
    </source>
</evidence>